<organism evidence="3">
    <name type="scientific">Bradyrhizobium quebecense</name>
    <dbReference type="NCBI Taxonomy" id="2748629"/>
    <lineage>
        <taxon>Bacteria</taxon>
        <taxon>Pseudomonadati</taxon>
        <taxon>Pseudomonadota</taxon>
        <taxon>Alphaproteobacteria</taxon>
        <taxon>Hyphomicrobiales</taxon>
        <taxon>Nitrobacteraceae</taxon>
        <taxon>Bradyrhizobium</taxon>
    </lineage>
</organism>
<dbReference type="InterPro" id="IPR029030">
    <property type="entry name" value="Caspase-like_dom_sf"/>
</dbReference>
<dbReference type="AlphaFoldDB" id="A0A973WN48"/>
<proteinExistence type="predicted"/>
<dbReference type="GO" id="GO:0004197">
    <property type="term" value="F:cysteine-type endopeptidase activity"/>
    <property type="evidence" value="ECO:0007669"/>
    <property type="project" value="InterPro"/>
</dbReference>
<accession>A0A973WN48</accession>
<dbReference type="GO" id="GO:0006508">
    <property type="term" value="P:proteolysis"/>
    <property type="evidence" value="ECO:0007669"/>
    <property type="project" value="InterPro"/>
</dbReference>
<reference evidence="3" key="1">
    <citation type="submission" date="2020-06" db="EMBL/GenBank/DDBJ databases">
        <title>Whole Genome Sequence of Bradyrhizobium sp. Strain 66S1MB.</title>
        <authorList>
            <person name="Bromfield E."/>
            <person name="Cloutier S."/>
        </authorList>
    </citation>
    <scope>NUCLEOTIDE SEQUENCE</scope>
    <source>
        <strain evidence="3">66S1MB</strain>
    </source>
</reference>
<dbReference type="SUPFAM" id="SSF52129">
    <property type="entry name" value="Caspase-like"/>
    <property type="match status" value="1"/>
</dbReference>
<dbReference type="EMBL" id="JABWSX010000001">
    <property type="protein sequence ID" value="NVL06797.1"/>
    <property type="molecule type" value="Genomic_DNA"/>
</dbReference>
<gene>
    <name evidence="3" type="ORF">HU230_13875</name>
</gene>
<keyword evidence="1" id="KW-0812">Transmembrane</keyword>
<sequence>MSNYDVFARAAQAWYSRGNSDEANRLVFLFCGHGFGYGVLTSLLMSDFDFRKQDAWDNALDLGKFVAGMENCAAAEQIFFIDACRRPHGDLLPPGAAIGRSPVHAKSTPRKDFSTNRNAPLIFSTGDDKPARGRSDGASVFTDAFMKSVRGMGARDDNGDWRINNYSLLEAMSHVSLRLTQQHFPEPQQPQGGQTRAFDFHYLAADPISPIYLDRSGQACGPGELHYEVGGRAMARPCGNDEYEIELSLPYGGYTFTLKNGATNLAHAQQRSAPTFKKARLE</sequence>
<evidence type="ECO:0000256" key="1">
    <source>
        <dbReference type="SAM" id="Phobius"/>
    </source>
</evidence>
<dbReference type="InterPro" id="IPR011600">
    <property type="entry name" value="Pept_C14_caspase"/>
</dbReference>
<dbReference type="Gene3D" id="3.40.50.1460">
    <property type="match status" value="1"/>
</dbReference>
<keyword evidence="1" id="KW-0472">Membrane</keyword>
<dbReference type="Pfam" id="PF00656">
    <property type="entry name" value="Peptidase_C14"/>
    <property type="match status" value="1"/>
</dbReference>
<keyword evidence="1" id="KW-1133">Transmembrane helix</keyword>
<protein>
    <submittedName>
        <fullName evidence="3">Caspase family protein</fullName>
    </submittedName>
</protein>
<comment type="caution">
    <text evidence="3">The sequence shown here is derived from an EMBL/GenBank/DDBJ whole genome shotgun (WGS) entry which is preliminary data.</text>
</comment>
<feature type="domain" description="Peptidase C14 caspase" evidence="2">
    <location>
        <begin position="19"/>
        <end position="190"/>
    </location>
</feature>
<feature type="transmembrane region" description="Helical" evidence="1">
    <location>
        <begin position="26"/>
        <end position="45"/>
    </location>
</feature>
<name>A0A973WN48_9BRAD</name>
<evidence type="ECO:0000259" key="2">
    <source>
        <dbReference type="Pfam" id="PF00656"/>
    </source>
</evidence>
<evidence type="ECO:0000313" key="3">
    <source>
        <dbReference type="EMBL" id="NVL06797.1"/>
    </source>
</evidence>
<dbReference type="RefSeq" id="WP_176530558.1">
    <property type="nucleotide sequence ID" value="NZ_CP088022.1"/>
</dbReference>